<sequence>MFDKWLDIFPICNFVPFVDIHDTALLVKDVRLNNDWNLNSLYTMLSRVLSLMISMFDVLQLEEKFSWVWIRKSCSVDRDRGALFISALWNLWVAHNKLVFDDVTLNWWDILRFIHLSYVDISRVLTLNVVPAKV</sequence>
<proteinExistence type="predicted"/>
<evidence type="ECO:0000313" key="1">
    <source>
        <dbReference type="EMBL" id="KAK7281152.1"/>
    </source>
</evidence>
<name>A0AAN9IJ71_CROPI</name>
<keyword evidence="2" id="KW-1185">Reference proteome</keyword>
<reference evidence="1 2" key="1">
    <citation type="submission" date="2024-01" db="EMBL/GenBank/DDBJ databases">
        <title>The genomes of 5 underutilized Papilionoideae crops provide insights into root nodulation and disease resistanc.</title>
        <authorList>
            <person name="Yuan L."/>
        </authorList>
    </citation>
    <scope>NUCLEOTIDE SEQUENCE [LARGE SCALE GENOMIC DNA]</scope>
    <source>
        <strain evidence="1">ZHUSHIDOU_FW_LH</strain>
        <tissue evidence="1">Leaf</tissue>
    </source>
</reference>
<dbReference type="EMBL" id="JAYWIO010000002">
    <property type="protein sequence ID" value="KAK7281152.1"/>
    <property type="molecule type" value="Genomic_DNA"/>
</dbReference>
<accession>A0AAN9IJ71</accession>
<protein>
    <submittedName>
        <fullName evidence="1">Uncharacterized protein</fullName>
    </submittedName>
</protein>
<gene>
    <name evidence="1" type="ORF">RIF29_08879</name>
</gene>
<organism evidence="1 2">
    <name type="scientific">Crotalaria pallida</name>
    <name type="common">Smooth rattlebox</name>
    <name type="synonym">Crotalaria striata</name>
    <dbReference type="NCBI Taxonomy" id="3830"/>
    <lineage>
        <taxon>Eukaryota</taxon>
        <taxon>Viridiplantae</taxon>
        <taxon>Streptophyta</taxon>
        <taxon>Embryophyta</taxon>
        <taxon>Tracheophyta</taxon>
        <taxon>Spermatophyta</taxon>
        <taxon>Magnoliopsida</taxon>
        <taxon>eudicotyledons</taxon>
        <taxon>Gunneridae</taxon>
        <taxon>Pentapetalae</taxon>
        <taxon>rosids</taxon>
        <taxon>fabids</taxon>
        <taxon>Fabales</taxon>
        <taxon>Fabaceae</taxon>
        <taxon>Papilionoideae</taxon>
        <taxon>50 kb inversion clade</taxon>
        <taxon>genistoids sensu lato</taxon>
        <taxon>core genistoids</taxon>
        <taxon>Crotalarieae</taxon>
        <taxon>Crotalaria</taxon>
    </lineage>
</organism>
<dbReference type="Proteomes" id="UP001372338">
    <property type="component" value="Unassembled WGS sequence"/>
</dbReference>
<evidence type="ECO:0000313" key="2">
    <source>
        <dbReference type="Proteomes" id="UP001372338"/>
    </source>
</evidence>
<dbReference type="AlphaFoldDB" id="A0AAN9IJ71"/>
<comment type="caution">
    <text evidence="1">The sequence shown here is derived from an EMBL/GenBank/DDBJ whole genome shotgun (WGS) entry which is preliminary data.</text>
</comment>